<proteinExistence type="predicted"/>
<name>A0ABQ9GZK2_9NEOP</name>
<evidence type="ECO:0000256" key="1">
    <source>
        <dbReference type="SAM" id="MobiDB-lite"/>
    </source>
</evidence>
<accession>A0ABQ9GZK2</accession>
<comment type="caution">
    <text evidence="2">The sequence shown here is derived from an EMBL/GenBank/DDBJ whole genome shotgun (WGS) entry which is preliminary data.</text>
</comment>
<feature type="compositionally biased region" description="Polar residues" evidence="1">
    <location>
        <begin position="237"/>
        <end position="250"/>
    </location>
</feature>
<sequence length="250" mass="26661">MRPVTVCCRASSNCARMAGACHGTCGRFGTQHSDLPLVWSVLVNQNLHDMCACRRVPIGSNIGTAVEWAALNIGVLRADGTETRYGAVTECKGGENGRTPRKTRLPTASFSTTPHNACTCSTAATLRSGCCGCSARAPRPTHPWWRGAAVVGYPPPPTILPLDDHPLLLDQQGPPWRLSLDYSPPTEANRVRFPCGVAPAFSHVGIEPDDAAGQRQSRNERAGKPEIPEKTRRPAASSGTISAGIDTQLQ</sequence>
<feature type="region of interest" description="Disordered" evidence="1">
    <location>
        <begin position="204"/>
        <end position="250"/>
    </location>
</feature>
<dbReference type="EMBL" id="JARBHB010000008">
    <property type="protein sequence ID" value="KAJ8877472.1"/>
    <property type="molecule type" value="Genomic_DNA"/>
</dbReference>
<reference evidence="2 3" key="1">
    <citation type="submission" date="2023-02" db="EMBL/GenBank/DDBJ databases">
        <title>LHISI_Scaffold_Assembly.</title>
        <authorList>
            <person name="Stuart O.P."/>
            <person name="Cleave R."/>
            <person name="Magrath M.J.L."/>
            <person name="Mikheyev A.S."/>
        </authorList>
    </citation>
    <scope>NUCLEOTIDE SEQUENCE [LARGE SCALE GENOMIC DNA]</scope>
    <source>
        <strain evidence="2">Daus_M_001</strain>
        <tissue evidence="2">Leg muscle</tissue>
    </source>
</reference>
<organism evidence="2 3">
    <name type="scientific">Dryococelus australis</name>
    <dbReference type="NCBI Taxonomy" id="614101"/>
    <lineage>
        <taxon>Eukaryota</taxon>
        <taxon>Metazoa</taxon>
        <taxon>Ecdysozoa</taxon>
        <taxon>Arthropoda</taxon>
        <taxon>Hexapoda</taxon>
        <taxon>Insecta</taxon>
        <taxon>Pterygota</taxon>
        <taxon>Neoptera</taxon>
        <taxon>Polyneoptera</taxon>
        <taxon>Phasmatodea</taxon>
        <taxon>Verophasmatodea</taxon>
        <taxon>Anareolatae</taxon>
        <taxon>Phasmatidae</taxon>
        <taxon>Eurycanthinae</taxon>
        <taxon>Dryococelus</taxon>
    </lineage>
</organism>
<keyword evidence="3" id="KW-1185">Reference proteome</keyword>
<dbReference type="Proteomes" id="UP001159363">
    <property type="component" value="Chromosome 7"/>
</dbReference>
<protein>
    <submittedName>
        <fullName evidence="2">Uncharacterized protein</fullName>
    </submittedName>
</protein>
<feature type="compositionally biased region" description="Basic and acidic residues" evidence="1">
    <location>
        <begin position="217"/>
        <end position="232"/>
    </location>
</feature>
<gene>
    <name evidence="2" type="ORF">PR048_021927</name>
</gene>
<evidence type="ECO:0000313" key="3">
    <source>
        <dbReference type="Proteomes" id="UP001159363"/>
    </source>
</evidence>
<evidence type="ECO:0000313" key="2">
    <source>
        <dbReference type="EMBL" id="KAJ8877472.1"/>
    </source>
</evidence>